<organism evidence="1 2">
    <name type="scientific">Puccinia coronata f. sp. avenae</name>
    <dbReference type="NCBI Taxonomy" id="200324"/>
    <lineage>
        <taxon>Eukaryota</taxon>
        <taxon>Fungi</taxon>
        <taxon>Dikarya</taxon>
        <taxon>Basidiomycota</taxon>
        <taxon>Pucciniomycotina</taxon>
        <taxon>Pucciniomycetes</taxon>
        <taxon>Pucciniales</taxon>
        <taxon>Pucciniaceae</taxon>
        <taxon>Puccinia</taxon>
    </lineage>
</organism>
<gene>
    <name evidence="1" type="ORF">PCASD_18995</name>
</gene>
<protein>
    <submittedName>
        <fullName evidence="1">Uncharacterized protein</fullName>
    </submittedName>
</protein>
<proteinExistence type="predicted"/>
<dbReference type="Proteomes" id="UP000235392">
    <property type="component" value="Unassembled WGS sequence"/>
</dbReference>
<dbReference type="AlphaFoldDB" id="A0A2N5SRV4"/>
<dbReference type="EMBL" id="PGCI01000784">
    <property type="protein sequence ID" value="PLW15954.1"/>
    <property type="molecule type" value="Genomic_DNA"/>
</dbReference>
<sequence>MKADSRPVWLHNGALGQVISSQMMAGHPLSSGPAHHLSPVLSFSGPVSLRRRDTTSPCTWDIYSDGCSSA</sequence>
<evidence type="ECO:0000313" key="2">
    <source>
        <dbReference type="Proteomes" id="UP000235392"/>
    </source>
</evidence>
<comment type="caution">
    <text evidence="1">The sequence shown here is derived from an EMBL/GenBank/DDBJ whole genome shotgun (WGS) entry which is preliminary data.</text>
</comment>
<reference evidence="1 2" key="1">
    <citation type="submission" date="2017-11" db="EMBL/GenBank/DDBJ databases">
        <title>De novo assembly and phasing of dikaryotic genomes from two isolates of Puccinia coronata f. sp. avenae, the causal agent of oat crown rust.</title>
        <authorList>
            <person name="Miller M.E."/>
            <person name="Zhang Y."/>
            <person name="Omidvar V."/>
            <person name="Sperschneider J."/>
            <person name="Schwessinger B."/>
            <person name="Raley C."/>
            <person name="Palmer J.M."/>
            <person name="Garnica D."/>
            <person name="Upadhyaya N."/>
            <person name="Rathjen J."/>
            <person name="Taylor J.M."/>
            <person name="Park R.F."/>
            <person name="Dodds P.N."/>
            <person name="Hirsch C.D."/>
            <person name="Kianian S.F."/>
            <person name="Figueroa M."/>
        </authorList>
    </citation>
    <scope>NUCLEOTIDE SEQUENCE [LARGE SCALE GENOMIC DNA]</scope>
    <source>
        <strain evidence="1">12SD80</strain>
    </source>
</reference>
<name>A0A2N5SRV4_9BASI</name>
<evidence type="ECO:0000313" key="1">
    <source>
        <dbReference type="EMBL" id="PLW15954.1"/>
    </source>
</evidence>
<accession>A0A2N5SRV4</accession>